<evidence type="ECO:0000313" key="4">
    <source>
        <dbReference type="Proteomes" id="UP000440578"/>
    </source>
</evidence>
<accession>A0A6A4V983</accession>
<evidence type="ECO:0000256" key="1">
    <source>
        <dbReference type="SAM" id="MobiDB-lite"/>
    </source>
</evidence>
<comment type="caution">
    <text evidence="3">The sequence shown here is derived from an EMBL/GenBank/DDBJ whole genome shotgun (WGS) entry which is preliminary data.</text>
</comment>
<evidence type="ECO:0000313" key="3">
    <source>
        <dbReference type="EMBL" id="KAF0289679.1"/>
    </source>
</evidence>
<organism evidence="3 4">
    <name type="scientific">Amphibalanus amphitrite</name>
    <name type="common">Striped barnacle</name>
    <name type="synonym">Balanus amphitrite</name>
    <dbReference type="NCBI Taxonomy" id="1232801"/>
    <lineage>
        <taxon>Eukaryota</taxon>
        <taxon>Metazoa</taxon>
        <taxon>Ecdysozoa</taxon>
        <taxon>Arthropoda</taxon>
        <taxon>Crustacea</taxon>
        <taxon>Multicrustacea</taxon>
        <taxon>Cirripedia</taxon>
        <taxon>Thoracica</taxon>
        <taxon>Thoracicalcarea</taxon>
        <taxon>Balanomorpha</taxon>
        <taxon>Balanoidea</taxon>
        <taxon>Balanidae</taxon>
        <taxon>Amphibalaninae</taxon>
        <taxon>Amphibalanus</taxon>
    </lineage>
</organism>
<dbReference type="EMBL" id="VIIS01002015">
    <property type="protein sequence ID" value="KAF0289679.1"/>
    <property type="molecule type" value="Genomic_DNA"/>
</dbReference>
<dbReference type="GO" id="GO:0005544">
    <property type="term" value="F:calcium-dependent phospholipid binding"/>
    <property type="evidence" value="ECO:0007669"/>
    <property type="project" value="InterPro"/>
</dbReference>
<dbReference type="GO" id="GO:0071277">
    <property type="term" value="P:cellular response to calcium ion"/>
    <property type="evidence" value="ECO:0007669"/>
    <property type="project" value="TreeGrafter"/>
</dbReference>
<dbReference type="GO" id="GO:0005886">
    <property type="term" value="C:plasma membrane"/>
    <property type="evidence" value="ECO:0007669"/>
    <property type="project" value="TreeGrafter"/>
</dbReference>
<feature type="region of interest" description="Disordered" evidence="1">
    <location>
        <begin position="106"/>
        <end position="129"/>
    </location>
</feature>
<dbReference type="PANTHER" id="PTHR10857:SF106">
    <property type="entry name" value="C2 DOMAIN-CONTAINING PROTEIN"/>
    <property type="match status" value="1"/>
</dbReference>
<sequence>MTYGYALPDRADTVAALVDASSLPMSVIIVGVGSEDFSAMEYLDSDNQKLRDDRGRIAARDIVQFVELRRHLQTGGAGGRDRLARDVLAELPAQLTEYMRLRGLKPGVAASGPAPPPPPDPSLPTVTTY</sequence>
<proteinExistence type="predicted"/>
<dbReference type="InterPro" id="IPR010734">
    <property type="entry name" value="Copine_C"/>
</dbReference>
<gene>
    <name evidence="3" type="primary">nra-1</name>
    <name evidence="3" type="ORF">FJT64_012118</name>
</gene>
<dbReference type="Proteomes" id="UP000440578">
    <property type="component" value="Unassembled WGS sequence"/>
</dbReference>
<keyword evidence="4" id="KW-1185">Reference proteome</keyword>
<dbReference type="Pfam" id="PF07002">
    <property type="entry name" value="Copine"/>
    <property type="match status" value="1"/>
</dbReference>
<dbReference type="PANTHER" id="PTHR10857">
    <property type="entry name" value="COPINE"/>
    <property type="match status" value="1"/>
</dbReference>
<feature type="domain" description="Copine C-terminal" evidence="2">
    <location>
        <begin position="9"/>
        <end position="106"/>
    </location>
</feature>
<dbReference type="AlphaFoldDB" id="A0A6A4V983"/>
<keyword evidence="3" id="KW-0675">Receptor</keyword>
<feature type="compositionally biased region" description="Pro residues" evidence="1">
    <location>
        <begin position="113"/>
        <end position="122"/>
    </location>
</feature>
<reference evidence="3 4" key="1">
    <citation type="submission" date="2019-07" db="EMBL/GenBank/DDBJ databases">
        <title>Draft genome assembly of a fouling barnacle, Amphibalanus amphitrite (Darwin, 1854): The first reference genome for Thecostraca.</title>
        <authorList>
            <person name="Kim W."/>
        </authorList>
    </citation>
    <scope>NUCLEOTIDE SEQUENCE [LARGE SCALE GENOMIC DNA]</scope>
    <source>
        <strain evidence="3">SNU_AA5</strain>
        <tissue evidence="3">Soma without cirri and trophi</tissue>
    </source>
</reference>
<dbReference type="OrthoDB" id="5855668at2759"/>
<evidence type="ECO:0000259" key="2">
    <source>
        <dbReference type="Pfam" id="PF07002"/>
    </source>
</evidence>
<protein>
    <submittedName>
        <fullName evidence="3">Nicotinic receptor-associated protein 1</fullName>
    </submittedName>
</protein>
<name>A0A6A4V983_AMPAM</name>
<dbReference type="InterPro" id="IPR045052">
    <property type="entry name" value="Copine"/>
</dbReference>